<dbReference type="PANTHER" id="PTHR37984">
    <property type="entry name" value="PROTEIN CBG26694"/>
    <property type="match status" value="1"/>
</dbReference>
<dbReference type="AlphaFoldDB" id="A0A7D9LCI9"/>
<dbReference type="PANTHER" id="PTHR37984:SF15">
    <property type="entry name" value="INTEGRASE CATALYTIC DOMAIN-CONTAINING PROTEIN"/>
    <property type="match status" value="1"/>
</dbReference>
<name>A0A7D9LCI9_PARCT</name>
<evidence type="ECO:0000259" key="1">
    <source>
        <dbReference type="PROSITE" id="PS50994"/>
    </source>
</evidence>
<proteinExistence type="predicted"/>
<dbReference type="GO" id="GO:0003676">
    <property type="term" value="F:nucleic acid binding"/>
    <property type="evidence" value="ECO:0007669"/>
    <property type="project" value="InterPro"/>
</dbReference>
<gene>
    <name evidence="2" type="ORF">PACLA_8A072325</name>
</gene>
<dbReference type="PROSITE" id="PS50994">
    <property type="entry name" value="INTEGRASE"/>
    <property type="match status" value="1"/>
</dbReference>
<protein>
    <submittedName>
        <fullName evidence="2">Retrovirus-related Pol poly from transposon 412, partial</fullName>
    </submittedName>
</protein>
<dbReference type="InterPro" id="IPR050951">
    <property type="entry name" value="Retrovirus_Pol_polyprotein"/>
</dbReference>
<dbReference type="GO" id="GO:0015074">
    <property type="term" value="P:DNA integration"/>
    <property type="evidence" value="ECO:0007669"/>
    <property type="project" value="InterPro"/>
</dbReference>
<dbReference type="Pfam" id="PF00665">
    <property type="entry name" value="rve"/>
    <property type="match status" value="1"/>
</dbReference>
<dbReference type="InterPro" id="IPR001584">
    <property type="entry name" value="Integrase_cat-core"/>
</dbReference>
<dbReference type="Gene3D" id="1.10.340.70">
    <property type="match status" value="1"/>
</dbReference>
<evidence type="ECO:0000313" key="2">
    <source>
        <dbReference type="EMBL" id="CAB4030242.1"/>
    </source>
</evidence>
<dbReference type="EMBL" id="CACRXK020016733">
    <property type="protein sequence ID" value="CAB4030242.1"/>
    <property type="molecule type" value="Genomic_DNA"/>
</dbReference>
<dbReference type="SUPFAM" id="SSF53098">
    <property type="entry name" value="Ribonuclease H-like"/>
    <property type="match status" value="1"/>
</dbReference>
<reference evidence="2" key="1">
    <citation type="submission" date="2020-04" db="EMBL/GenBank/DDBJ databases">
        <authorList>
            <person name="Alioto T."/>
            <person name="Alioto T."/>
            <person name="Gomez Garrido J."/>
        </authorList>
    </citation>
    <scope>NUCLEOTIDE SEQUENCE</scope>
    <source>
        <strain evidence="2">A484AB</strain>
    </source>
</reference>
<dbReference type="OrthoDB" id="10062030at2759"/>
<dbReference type="InterPro" id="IPR012337">
    <property type="entry name" value="RNaseH-like_sf"/>
</dbReference>
<organism evidence="2 3">
    <name type="scientific">Paramuricea clavata</name>
    <name type="common">Red gorgonian</name>
    <name type="synonym">Violescent sea-whip</name>
    <dbReference type="NCBI Taxonomy" id="317549"/>
    <lineage>
        <taxon>Eukaryota</taxon>
        <taxon>Metazoa</taxon>
        <taxon>Cnidaria</taxon>
        <taxon>Anthozoa</taxon>
        <taxon>Octocorallia</taxon>
        <taxon>Malacalcyonacea</taxon>
        <taxon>Plexauridae</taxon>
        <taxon>Paramuricea</taxon>
    </lineage>
</organism>
<feature type="domain" description="Integrase catalytic" evidence="1">
    <location>
        <begin position="55"/>
        <end position="176"/>
    </location>
</feature>
<evidence type="ECO:0000313" key="3">
    <source>
        <dbReference type="Proteomes" id="UP001152795"/>
    </source>
</evidence>
<dbReference type="Proteomes" id="UP001152795">
    <property type="component" value="Unassembled WGS sequence"/>
</dbReference>
<dbReference type="InterPro" id="IPR036397">
    <property type="entry name" value="RNaseH_sf"/>
</dbReference>
<dbReference type="Gene3D" id="3.30.420.10">
    <property type="entry name" value="Ribonuclease H-like superfamily/Ribonuclease H"/>
    <property type="match status" value="1"/>
</dbReference>
<comment type="caution">
    <text evidence="2">The sequence shown here is derived from an EMBL/GenBank/DDBJ whole genome shotgun (WGS) entry which is preliminary data.</text>
</comment>
<accession>A0A7D9LCI9</accession>
<keyword evidence="3" id="KW-1185">Reference proteome</keyword>
<sequence length="176" mass="20537">MGHLGAERVVKLARERLFWPHMERNITPFVTKECSCVKQQAPAMKKTRVPLQNVTAYAPLQLVSMDFLHLNELRTGGYEYILVKVDHFTRFAQAYPTRTKKGRTAAEKLYNDFILKYGFPSRILHDQGREFENKLFHQLDKSCDNSIENNTVSPTKQRYKAERFNKTLLSMLKTLP</sequence>